<evidence type="ECO:0000256" key="9">
    <source>
        <dbReference type="ARBA" id="ARBA00048090"/>
    </source>
</evidence>
<dbReference type="EC" id="2.7.1.12" evidence="3 10"/>
<dbReference type="GO" id="GO:0005524">
    <property type="term" value="F:ATP binding"/>
    <property type="evidence" value="ECO:0007669"/>
    <property type="project" value="UniProtKB-KW"/>
</dbReference>
<dbReference type="AlphaFoldDB" id="A0A1Y6BX30"/>
<dbReference type="GO" id="GO:0046316">
    <property type="term" value="F:gluconokinase activity"/>
    <property type="evidence" value="ECO:0007669"/>
    <property type="project" value="UniProtKB-EC"/>
</dbReference>
<dbReference type="CDD" id="cd02021">
    <property type="entry name" value="GntK"/>
    <property type="match status" value="1"/>
</dbReference>
<dbReference type="InterPro" id="IPR027417">
    <property type="entry name" value="P-loop_NTPase"/>
</dbReference>
<dbReference type="Proteomes" id="UP000192920">
    <property type="component" value="Unassembled WGS sequence"/>
</dbReference>
<comment type="similarity">
    <text evidence="2 10">Belongs to the gluconokinase GntK/GntV family.</text>
</comment>
<sequence>MKMPNIVVMGVAGCGKSSLGQALSDTLGATFIEGDAFHPAENIARMSAGIPLTDADRASWLGVLAARLASGRAGGERMVLACSALKRRYRDALREGDPGLLFVHLSGSRSLIAERMAARSAHFMPQSLIDSQFRDLEALQPDEQAIVCDIQQPLASLRDRVLEQLHGK</sequence>
<keyword evidence="7 10" id="KW-0067">ATP-binding</keyword>
<evidence type="ECO:0000256" key="5">
    <source>
        <dbReference type="ARBA" id="ARBA00022741"/>
    </source>
</evidence>
<evidence type="ECO:0000313" key="12">
    <source>
        <dbReference type="Proteomes" id="UP000192920"/>
    </source>
</evidence>
<evidence type="ECO:0000256" key="8">
    <source>
        <dbReference type="ARBA" id="ARBA00023064"/>
    </source>
</evidence>
<comment type="catalytic activity">
    <reaction evidence="9 10">
        <text>D-gluconate + ATP = 6-phospho-D-gluconate + ADP + H(+)</text>
        <dbReference type="Rhea" id="RHEA:19433"/>
        <dbReference type="ChEBI" id="CHEBI:15378"/>
        <dbReference type="ChEBI" id="CHEBI:18391"/>
        <dbReference type="ChEBI" id="CHEBI:30616"/>
        <dbReference type="ChEBI" id="CHEBI:58759"/>
        <dbReference type="ChEBI" id="CHEBI:456216"/>
        <dbReference type="EC" id="2.7.1.12"/>
    </reaction>
</comment>
<dbReference type="Gene3D" id="3.40.50.300">
    <property type="entry name" value="P-loop containing nucleotide triphosphate hydrolases"/>
    <property type="match status" value="1"/>
</dbReference>
<evidence type="ECO:0000256" key="10">
    <source>
        <dbReference type="RuleBase" id="RU363066"/>
    </source>
</evidence>
<evidence type="ECO:0000313" key="11">
    <source>
        <dbReference type="EMBL" id="SMF24445.1"/>
    </source>
</evidence>
<dbReference type="EMBL" id="FXAG01000010">
    <property type="protein sequence ID" value="SMF24445.1"/>
    <property type="molecule type" value="Genomic_DNA"/>
</dbReference>
<evidence type="ECO:0000256" key="3">
    <source>
        <dbReference type="ARBA" id="ARBA00012054"/>
    </source>
</evidence>
<protein>
    <recommendedName>
        <fullName evidence="3 10">Gluconokinase</fullName>
        <ecNumber evidence="3 10">2.7.1.12</ecNumber>
    </recommendedName>
</protein>
<keyword evidence="4 10" id="KW-0808">Transferase</keyword>
<dbReference type="PANTHER" id="PTHR43442:SF3">
    <property type="entry name" value="GLUCONOKINASE-RELATED"/>
    <property type="match status" value="1"/>
</dbReference>
<keyword evidence="12" id="KW-1185">Reference proteome</keyword>
<dbReference type="GO" id="GO:0019521">
    <property type="term" value="P:D-gluconate metabolic process"/>
    <property type="evidence" value="ECO:0007669"/>
    <property type="project" value="UniProtKB-KW"/>
</dbReference>
<gene>
    <name evidence="11" type="ORF">SAMN02745746_02081</name>
</gene>
<evidence type="ECO:0000256" key="7">
    <source>
        <dbReference type="ARBA" id="ARBA00022840"/>
    </source>
</evidence>
<dbReference type="FunFam" id="3.40.50.300:FF:000522">
    <property type="entry name" value="Gluconokinase"/>
    <property type="match status" value="1"/>
</dbReference>
<evidence type="ECO:0000256" key="6">
    <source>
        <dbReference type="ARBA" id="ARBA00022777"/>
    </source>
</evidence>
<name>A0A1Y6BX30_9NEIS</name>
<dbReference type="RefSeq" id="WP_085276348.1">
    <property type="nucleotide sequence ID" value="NZ_FXAG01000010.1"/>
</dbReference>
<comment type="pathway">
    <text evidence="1">Carbohydrate acid metabolism.</text>
</comment>
<dbReference type="STRING" id="1123014.SAMN02745746_02081"/>
<evidence type="ECO:0000256" key="4">
    <source>
        <dbReference type="ARBA" id="ARBA00022679"/>
    </source>
</evidence>
<keyword evidence="5 10" id="KW-0547">Nucleotide-binding</keyword>
<dbReference type="Pfam" id="PF13671">
    <property type="entry name" value="AAA_33"/>
    <property type="match status" value="1"/>
</dbReference>
<dbReference type="PANTHER" id="PTHR43442">
    <property type="entry name" value="GLUCONOKINASE-RELATED"/>
    <property type="match status" value="1"/>
</dbReference>
<dbReference type="SUPFAM" id="SSF52540">
    <property type="entry name" value="P-loop containing nucleoside triphosphate hydrolases"/>
    <property type="match status" value="1"/>
</dbReference>
<proteinExistence type="inferred from homology"/>
<keyword evidence="8" id="KW-0311">Gluconate utilization</keyword>
<organism evidence="11 12">
    <name type="scientific">Pseudogulbenkiania subflava DSM 22618</name>
    <dbReference type="NCBI Taxonomy" id="1123014"/>
    <lineage>
        <taxon>Bacteria</taxon>
        <taxon>Pseudomonadati</taxon>
        <taxon>Pseudomonadota</taxon>
        <taxon>Betaproteobacteria</taxon>
        <taxon>Neisseriales</taxon>
        <taxon>Chromobacteriaceae</taxon>
        <taxon>Pseudogulbenkiania</taxon>
    </lineage>
</organism>
<evidence type="ECO:0000256" key="2">
    <source>
        <dbReference type="ARBA" id="ARBA00008420"/>
    </source>
</evidence>
<dbReference type="InterPro" id="IPR006001">
    <property type="entry name" value="Therm_gnt_kin"/>
</dbReference>
<dbReference type="NCBIfam" id="TIGR01313">
    <property type="entry name" value="therm_gnt_kin"/>
    <property type="match status" value="1"/>
</dbReference>
<keyword evidence="6 10" id="KW-0418">Kinase</keyword>
<dbReference type="GO" id="GO:0005737">
    <property type="term" value="C:cytoplasm"/>
    <property type="evidence" value="ECO:0007669"/>
    <property type="project" value="TreeGrafter"/>
</dbReference>
<reference evidence="12" key="1">
    <citation type="submission" date="2017-04" db="EMBL/GenBank/DDBJ databases">
        <authorList>
            <person name="Varghese N."/>
            <person name="Submissions S."/>
        </authorList>
    </citation>
    <scope>NUCLEOTIDE SEQUENCE [LARGE SCALE GENOMIC DNA]</scope>
    <source>
        <strain evidence="12">DSM 22618</strain>
    </source>
</reference>
<evidence type="ECO:0000256" key="1">
    <source>
        <dbReference type="ARBA" id="ARBA00004761"/>
    </source>
</evidence>
<accession>A0A1Y6BX30</accession>